<feature type="transmembrane region" description="Helical" evidence="7">
    <location>
        <begin position="284"/>
        <end position="303"/>
    </location>
</feature>
<keyword evidence="6 7" id="KW-0472">Membrane</keyword>
<evidence type="ECO:0000256" key="3">
    <source>
        <dbReference type="ARBA" id="ARBA00022475"/>
    </source>
</evidence>
<dbReference type="AlphaFoldDB" id="A0A151Y6K8"/>
<feature type="transmembrane region" description="Helical" evidence="7">
    <location>
        <begin position="94"/>
        <end position="117"/>
    </location>
</feature>
<evidence type="ECO:0000256" key="1">
    <source>
        <dbReference type="ARBA" id="ARBA00004141"/>
    </source>
</evidence>
<dbReference type="InterPro" id="IPR004776">
    <property type="entry name" value="Mem_transp_PIN-like"/>
</dbReference>
<evidence type="ECO:0000256" key="2">
    <source>
        <dbReference type="ARBA" id="ARBA00022448"/>
    </source>
</evidence>
<comment type="subcellular location">
    <subcellularLocation>
        <location evidence="1">Membrane</location>
        <topology evidence="1">Multi-pass membrane protein</topology>
    </subcellularLocation>
</comment>
<keyword evidence="4 7" id="KW-0812">Transmembrane</keyword>
<reference evidence="8 9" key="1">
    <citation type="submission" date="2016-03" db="EMBL/GenBank/DDBJ databases">
        <title>Acinetobacter genomospecies 28 strain ANC 4149.</title>
        <authorList>
            <person name="Radolfova-Krizova L."/>
            <person name="Nemec A."/>
        </authorList>
    </citation>
    <scope>NUCLEOTIDE SEQUENCE [LARGE SCALE GENOMIC DNA]</scope>
    <source>
        <strain evidence="8 9">ANC 4149</strain>
    </source>
</reference>
<evidence type="ECO:0000313" key="9">
    <source>
        <dbReference type="Proteomes" id="UP000076276"/>
    </source>
</evidence>
<dbReference type="EMBL" id="LUAW01000001">
    <property type="protein sequence ID" value="KYQ73587.1"/>
    <property type="molecule type" value="Genomic_DNA"/>
</dbReference>
<gene>
    <name evidence="8" type="ORF">AZH43_00245</name>
</gene>
<dbReference type="PANTHER" id="PTHR36838:SF3">
    <property type="entry name" value="TRANSPORTER AUXIN EFFLUX CARRIER EC FAMILY"/>
    <property type="match status" value="1"/>
</dbReference>
<protein>
    <submittedName>
        <fullName evidence="8">Transporter</fullName>
    </submittedName>
</protein>
<evidence type="ECO:0000256" key="5">
    <source>
        <dbReference type="ARBA" id="ARBA00022989"/>
    </source>
</evidence>
<accession>A0A151Y6K8</accession>
<keyword evidence="5 7" id="KW-1133">Transmembrane helix</keyword>
<keyword evidence="3" id="KW-1003">Cell membrane</keyword>
<feature type="transmembrane region" description="Helical" evidence="7">
    <location>
        <begin position="255"/>
        <end position="275"/>
    </location>
</feature>
<dbReference type="OrthoDB" id="9810457at2"/>
<feature type="transmembrane region" description="Helical" evidence="7">
    <location>
        <begin position="6"/>
        <end position="24"/>
    </location>
</feature>
<dbReference type="RefSeq" id="WP_067665077.1">
    <property type="nucleotide sequence ID" value="NZ_CBCSIK010000001.1"/>
</dbReference>
<dbReference type="Proteomes" id="UP000076276">
    <property type="component" value="Unassembled WGS sequence"/>
</dbReference>
<organism evidence="8 9">
    <name type="scientific">Acinetobacter pragensis</name>
    <dbReference type="NCBI Taxonomy" id="1806892"/>
    <lineage>
        <taxon>Bacteria</taxon>
        <taxon>Pseudomonadati</taxon>
        <taxon>Pseudomonadota</taxon>
        <taxon>Gammaproteobacteria</taxon>
        <taxon>Moraxellales</taxon>
        <taxon>Moraxellaceae</taxon>
        <taxon>Acinetobacter</taxon>
    </lineage>
</organism>
<proteinExistence type="predicted"/>
<feature type="transmembrane region" description="Helical" evidence="7">
    <location>
        <begin position="62"/>
        <end position="82"/>
    </location>
</feature>
<sequence length="312" mass="33549">MLASVLLPICLIVLLGYWAIRNGFIEAGHLQALSQFVMKVSLPAFLVQALASKNLAEIWHPGYFIGYGGGSLLLFLLTLLLCRKVFNEPLTRASVLAMGASMSNTGFIGTAILTLLLGSHSAVYLSLTLIIENLLILSLMLLLAERGQHLNLPQQGAVFKILLKRLMQNPVILAILIGISCVLMQLKLPEFLVQVLEMLGKTASPLALFVIGGSLVGMKLSTVNVQSAVLVGLKVIVMPLLIFSLLWLMDVSREMMFVGTLLAALPMPIAFGIFAQHYGLGEKALAPLVLSTIAGFIAVAILLSQSSQFIAL</sequence>
<feature type="transmembrane region" description="Helical" evidence="7">
    <location>
        <begin position="166"/>
        <end position="186"/>
    </location>
</feature>
<feature type="transmembrane region" description="Helical" evidence="7">
    <location>
        <begin position="228"/>
        <end position="249"/>
    </location>
</feature>
<dbReference type="GO" id="GO:0016020">
    <property type="term" value="C:membrane"/>
    <property type="evidence" value="ECO:0007669"/>
    <property type="project" value="UniProtKB-SubCell"/>
</dbReference>
<name>A0A151Y6K8_9GAMM</name>
<dbReference type="STRING" id="1806892.AZH43_00245"/>
<dbReference type="PANTHER" id="PTHR36838">
    <property type="entry name" value="AUXIN EFFLUX CARRIER FAMILY PROTEIN"/>
    <property type="match status" value="1"/>
</dbReference>
<evidence type="ECO:0000256" key="6">
    <source>
        <dbReference type="ARBA" id="ARBA00023136"/>
    </source>
</evidence>
<evidence type="ECO:0000313" key="8">
    <source>
        <dbReference type="EMBL" id="KYQ73587.1"/>
    </source>
</evidence>
<feature type="transmembrane region" description="Helical" evidence="7">
    <location>
        <begin position="123"/>
        <end position="145"/>
    </location>
</feature>
<comment type="caution">
    <text evidence="8">The sequence shown here is derived from an EMBL/GenBank/DDBJ whole genome shotgun (WGS) entry which is preliminary data.</text>
</comment>
<keyword evidence="9" id="KW-1185">Reference proteome</keyword>
<dbReference type="GO" id="GO:0055085">
    <property type="term" value="P:transmembrane transport"/>
    <property type="evidence" value="ECO:0007669"/>
    <property type="project" value="InterPro"/>
</dbReference>
<evidence type="ECO:0000256" key="7">
    <source>
        <dbReference type="SAM" id="Phobius"/>
    </source>
</evidence>
<dbReference type="Pfam" id="PF03547">
    <property type="entry name" value="Mem_trans"/>
    <property type="match status" value="1"/>
</dbReference>
<evidence type="ECO:0000256" key="4">
    <source>
        <dbReference type="ARBA" id="ARBA00022692"/>
    </source>
</evidence>
<keyword evidence="2" id="KW-0813">Transport</keyword>